<dbReference type="RefSeq" id="WP_344724424.1">
    <property type="nucleotide sequence ID" value="NZ_BAAAUS010000024.1"/>
</dbReference>
<evidence type="ECO:0000256" key="1">
    <source>
        <dbReference type="SAM" id="MobiDB-lite"/>
    </source>
</evidence>
<sequence>MTGLEEPEPYRPDCFTTGNGGLRPAGLLRVDRGRRGAAES</sequence>
<accession>A0ABW4F0E3</accession>
<comment type="caution">
    <text evidence="2">The sequence shown here is derived from an EMBL/GenBank/DDBJ whole genome shotgun (WGS) entry which is preliminary data.</text>
</comment>
<feature type="compositionally biased region" description="Basic and acidic residues" evidence="1">
    <location>
        <begin position="29"/>
        <end position="40"/>
    </location>
</feature>
<gene>
    <name evidence="2" type="ORF">ACFSJD_24945</name>
</gene>
<keyword evidence="3" id="KW-1185">Reference proteome</keyword>
<name>A0ABW4F0E3_9PSEU</name>
<organism evidence="2 3">
    <name type="scientific">Pseudonocardia yunnanensis</name>
    <dbReference type="NCBI Taxonomy" id="58107"/>
    <lineage>
        <taxon>Bacteria</taxon>
        <taxon>Bacillati</taxon>
        <taxon>Actinomycetota</taxon>
        <taxon>Actinomycetes</taxon>
        <taxon>Pseudonocardiales</taxon>
        <taxon>Pseudonocardiaceae</taxon>
        <taxon>Pseudonocardia</taxon>
    </lineage>
</organism>
<dbReference type="EMBL" id="JBHUCO010000030">
    <property type="protein sequence ID" value="MFD1520767.1"/>
    <property type="molecule type" value="Genomic_DNA"/>
</dbReference>
<proteinExistence type="predicted"/>
<evidence type="ECO:0000313" key="2">
    <source>
        <dbReference type="EMBL" id="MFD1520767.1"/>
    </source>
</evidence>
<dbReference type="Proteomes" id="UP001597114">
    <property type="component" value="Unassembled WGS sequence"/>
</dbReference>
<reference evidence="3" key="1">
    <citation type="journal article" date="2019" name="Int. J. Syst. Evol. Microbiol.">
        <title>The Global Catalogue of Microorganisms (GCM) 10K type strain sequencing project: providing services to taxonomists for standard genome sequencing and annotation.</title>
        <authorList>
            <consortium name="The Broad Institute Genomics Platform"/>
            <consortium name="The Broad Institute Genome Sequencing Center for Infectious Disease"/>
            <person name="Wu L."/>
            <person name="Ma J."/>
        </authorList>
    </citation>
    <scope>NUCLEOTIDE SEQUENCE [LARGE SCALE GENOMIC DNA]</scope>
    <source>
        <strain evidence="3">CCM 7043</strain>
    </source>
</reference>
<feature type="region of interest" description="Disordered" evidence="1">
    <location>
        <begin position="1"/>
        <end position="40"/>
    </location>
</feature>
<evidence type="ECO:0000313" key="3">
    <source>
        <dbReference type="Proteomes" id="UP001597114"/>
    </source>
</evidence>
<protein>
    <submittedName>
        <fullName evidence="2">Uncharacterized protein</fullName>
    </submittedName>
</protein>